<organism evidence="1 2">
    <name type="scientific">Caerostris extrusa</name>
    <name type="common">Bark spider</name>
    <name type="synonym">Caerostris bankana</name>
    <dbReference type="NCBI Taxonomy" id="172846"/>
    <lineage>
        <taxon>Eukaryota</taxon>
        <taxon>Metazoa</taxon>
        <taxon>Ecdysozoa</taxon>
        <taxon>Arthropoda</taxon>
        <taxon>Chelicerata</taxon>
        <taxon>Arachnida</taxon>
        <taxon>Araneae</taxon>
        <taxon>Araneomorphae</taxon>
        <taxon>Entelegynae</taxon>
        <taxon>Araneoidea</taxon>
        <taxon>Araneidae</taxon>
        <taxon>Caerostris</taxon>
    </lineage>
</organism>
<accession>A0AAV4NZ51</accession>
<evidence type="ECO:0000313" key="2">
    <source>
        <dbReference type="Proteomes" id="UP001054945"/>
    </source>
</evidence>
<dbReference type="AlphaFoldDB" id="A0AAV4NZ51"/>
<dbReference type="Proteomes" id="UP001054945">
    <property type="component" value="Unassembled WGS sequence"/>
</dbReference>
<evidence type="ECO:0000313" key="1">
    <source>
        <dbReference type="EMBL" id="GIX89689.1"/>
    </source>
</evidence>
<sequence>MMRTRAVKNRIYLYAFALVIKSRKATRRLYCDYNSPPFTTKDHVAKVKISPQVPECRKDHAIVRRQNGFAENFSLKIGESFLELLFRAPLSEIFFGQQVYSRYIFVWPVPSVVTPRGP</sequence>
<reference evidence="1 2" key="1">
    <citation type="submission" date="2021-06" db="EMBL/GenBank/DDBJ databases">
        <title>Caerostris extrusa draft genome.</title>
        <authorList>
            <person name="Kono N."/>
            <person name="Arakawa K."/>
        </authorList>
    </citation>
    <scope>NUCLEOTIDE SEQUENCE [LARGE SCALE GENOMIC DNA]</scope>
</reference>
<proteinExistence type="predicted"/>
<comment type="caution">
    <text evidence="1">The sequence shown here is derived from an EMBL/GenBank/DDBJ whole genome shotgun (WGS) entry which is preliminary data.</text>
</comment>
<gene>
    <name evidence="1" type="ORF">CEXT_589771</name>
</gene>
<name>A0AAV4NZ51_CAEEX</name>
<keyword evidence="2" id="KW-1185">Reference proteome</keyword>
<protein>
    <submittedName>
        <fullName evidence="1">Uncharacterized protein</fullName>
    </submittedName>
</protein>
<dbReference type="EMBL" id="BPLR01021446">
    <property type="protein sequence ID" value="GIX89689.1"/>
    <property type="molecule type" value="Genomic_DNA"/>
</dbReference>